<organism evidence="7 8">
    <name type="scientific">Fulvimarina uroteuthidis</name>
    <dbReference type="NCBI Taxonomy" id="3098149"/>
    <lineage>
        <taxon>Bacteria</taxon>
        <taxon>Pseudomonadati</taxon>
        <taxon>Pseudomonadota</taxon>
        <taxon>Alphaproteobacteria</taxon>
        <taxon>Hyphomicrobiales</taxon>
        <taxon>Aurantimonadaceae</taxon>
        <taxon>Fulvimarina</taxon>
    </lineage>
</organism>
<evidence type="ECO:0000256" key="4">
    <source>
        <dbReference type="ARBA" id="ARBA00022989"/>
    </source>
</evidence>
<dbReference type="Proteomes" id="UP001294412">
    <property type="component" value="Unassembled WGS sequence"/>
</dbReference>
<name>A0ABU5I1S2_9HYPH</name>
<dbReference type="RefSeq" id="WP_322185558.1">
    <property type="nucleotide sequence ID" value="NZ_JAXLPB010000001.1"/>
</dbReference>
<accession>A0ABU5I1S2</accession>
<feature type="transmembrane region" description="Helical" evidence="6">
    <location>
        <begin position="42"/>
        <end position="61"/>
    </location>
</feature>
<evidence type="ECO:0000256" key="5">
    <source>
        <dbReference type="ARBA" id="ARBA00023136"/>
    </source>
</evidence>
<evidence type="ECO:0000256" key="1">
    <source>
        <dbReference type="ARBA" id="ARBA00004651"/>
    </source>
</evidence>
<dbReference type="EMBL" id="JAXLPB010000001">
    <property type="protein sequence ID" value="MDY8108111.1"/>
    <property type="molecule type" value="Genomic_DNA"/>
</dbReference>
<feature type="transmembrane region" description="Helical" evidence="6">
    <location>
        <begin position="6"/>
        <end position="30"/>
    </location>
</feature>
<gene>
    <name evidence="7" type="ORF">U0C82_02970</name>
</gene>
<dbReference type="PANTHER" id="PTHR30086">
    <property type="entry name" value="ARGININE EXPORTER PROTEIN ARGO"/>
    <property type="match status" value="1"/>
</dbReference>
<dbReference type="Pfam" id="PF01810">
    <property type="entry name" value="LysE"/>
    <property type="match status" value="1"/>
</dbReference>
<sequence length="213" mass="22344">MPVDPSTYLAFVAASMLLLAIPGPTVIMVVGQSLAHGRPAALASVVGVGLGDLCLAILSLAGVGALLAASAGAFTLMKWIGALYLVYLGIRLWRAPVTPIGETGMHGTSETVPKMKILREAFLVTLFNPKGIVFFVAFVPQFVDWSAAYWPQAIIFVATFTTLAMANGFVFALAASRARRLATRPFMLRALQRAGGACLAGAGLLALAARRPI</sequence>
<keyword evidence="3 6" id="KW-0812">Transmembrane</keyword>
<evidence type="ECO:0000313" key="7">
    <source>
        <dbReference type="EMBL" id="MDY8108111.1"/>
    </source>
</evidence>
<dbReference type="PIRSF" id="PIRSF006324">
    <property type="entry name" value="LeuE"/>
    <property type="match status" value="1"/>
</dbReference>
<feature type="transmembrane region" description="Helical" evidence="6">
    <location>
        <begin position="149"/>
        <end position="174"/>
    </location>
</feature>
<feature type="transmembrane region" description="Helical" evidence="6">
    <location>
        <begin position="67"/>
        <end position="90"/>
    </location>
</feature>
<keyword evidence="4 6" id="KW-1133">Transmembrane helix</keyword>
<feature type="transmembrane region" description="Helical" evidence="6">
    <location>
        <begin position="121"/>
        <end position="143"/>
    </location>
</feature>
<proteinExistence type="predicted"/>
<dbReference type="InterPro" id="IPR001123">
    <property type="entry name" value="LeuE-type"/>
</dbReference>
<keyword evidence="8" id="KW-1185">Reference proteome</keyword>
<keyword evidence="2" id="KW-1003">Cell membrane</keyword>
<protein>
    <submittedName>
        <fullName evidence="7">LysE family translocator</fullName>
    </submittedName>
</protein>
<keyword evidence="5 6" id="KW-0472">Membrane</keyword>
<evidence type="ECO:0000256" key="6">
    <source>
        <dbReference type="SAM" id="Phobius"/>
    </source>
</evidence>
<reference evidence="7 8" key="1">
    <citation type="submission" date="2023-12" db="EMBL/GenBank/DDBJ databases">
        <title>Description of Novel Strain Fulvimarina sp. 2208YS6-2-32 isolated from Uroteuthis (Photololigo) edulis.</title>
        <authorList>
            <person name="Park J.-S."/>
        </authorList>
    </citation>
    <scope>NUCLEOTIDE SEQUENCE [LARGE SCALE GENOMIC DNA]</scope>
    <source>
        <strain evidence="7 8">2208YS6-2-32</strain>
    </source>
</reference>
<evidence type="ECO:0000313" key="8">
    <source>
        <dbReference type="Proteomes" id="UP001294412"/>
    </source>
</evidence>
<comment type="subcellular location">
    <subcellularLocation>
        <location evidence="1">Cell membrane</location>
        <topology evidence="1">Multi-pass membrane protein</topology>
    </subcellularLocation>
</comment>
<comment type="caution">
    <text evidence="7">The sequence shown here is derived from an EMBL/GenBank/DDBJ whole genome shotgun (WGS) entry which is preliminary data.</text>
</comment>
<evidence type="ECO:0000256" key="3">
    <source>
        <dbReference type="ARBA" id="ARBA00022692"/>
    </source>
</evidence>
<evidence type="ECO:0000256" key="2">
    <source>
        <dbReference type="ARBA" id="ARBA00022475"/>
    </source>
</evidence>
<dbReference type="PANTHER" id="PTHR30086:SF20">
    <property type="entry name" value="ARGININE EXPORTER PROTEIN ARGO-RELATED"/>
    <property type="match status" value="1"/>
</dbReference>